<dbReference type="GO" id="GO:0045087">
    <property type="term" value="P:innate immune response"/>
    <property type="evidence" value="ECO:0007669"/>
    <property type="project" value="UniProtKB-KW"/>
</dbReference>
<keyword evidence="5" id="KW-0051">Antiviral defense</keyword>
<evidence type="ECO:0000256" key="5">
    <source>
        <dbReference type="ARBA" id="ARBA00023118"/>
    </source>
</evidence>
<comment type="similarity">
    <text evidence="6">Belongs to the IFIT family.</text>
</comment>
<evidence type="ECO:0000256" key="1">
    <source>
        <dbReference type="ARBA" id="ARBA00022588"/>
    </source>
</evidence>
<evidence type="ECO:0000256" key="6">
    <source>
        <dbReference type="ARBA" id="ARBA00038336"/>
    </source>
</evidence>
<feature type="compositionally biased region" description="Polar residues" evidence="8">
    <location>
        <begin position="459"/>
        <end position="468"/>
    </location>
</feature>
<evidence type="ECO:0000256" key="3">
    <source>
        <dbReference type="ARBA" id="ARBA00022803"/>
    </source>
</evidence>
<keyword evidence="3 7" id="KW-0802">TPR repeat</keyword>
<dbReference type="PANTHER" id="PTHR10271:SF4">
    <property type="entry name" value="INTERFERON-INDUCED PROTEIN WITH TETRATRICOPEPTIDE REPEATS 2"/>
    <property type="match status" value="1"/>
</dbReference>
<dbReference type="Pfam" id="PF13424">
    <property type="entry name" value="TPR_12"/>
    <property type="match status" value="1"/>
</dbReference>
<dbReference type="EMBL" id="JACAGB010000015">
    <property type="protein sequence ID" value="KAF6322371.1"/>
    <property type="molecule type" value="Genomic_DNA"/>
</dbReference>
<organism evidence="9 10">
    <name type="scientific">Pipistrellus kuhlii</name>
    <name type="common">Kuhl's pipistrelle</name>
    <dbReference type="NCBI Taxonomy" id="59472"/>
    <lineage>
        <taxon>Eukaryota</taxon>
        <taxon>Metazoa</taxon>
        <taxon>Chordata</taxon>
        <taxon>Craniata</taxon>
        <taxon>Vertebrata</taxon>
        <taxon>Euteleostomi</taxon>
        <taxon>Mammalia</taxon>
        <taxon>Eutheria</taxon>
        <taxon>Laurasiatheria</taxon>
        <taxon>Chiroptera</taxon>
        <taxon>Yangochiroptera</taxon>
        <taxon>Vespertilionidae</taxon>
        <taxon>Pipistrellus</taxon>
    </lineage>
</organism>
<sequence>MSEEATENSLESSLRRLKCHFTWNLLEGENSLDNFEDRVCHQTELQSGEFRATTYNLLAFIKHQRGQGEEALQCLQRAEDLIQQQYPGQAELRSLVTWGNYAWVYHGMGRLSEAQAYVDKVREACKKFASPYRMESPELDCEEGWSRLKCGRQHAGRAKACFEKCLDKRPKHPESTSGLAICSFRLDEWSPLKNPVEALRRAIRLNPGNQYIKVLLALKLQKMNEDEEAERLVEEAVGKAPCAIDVLRGAAMLYRKKDDLDSAIELLTRAVECSPNNAYLHCHLGVCYRAKVLECEKRGLPGRYGDREDYQELIRHAVKHLKRADELNGTLVNVGSFLACLHLQAGQYEDAEHYFQREFGKELTAVERQVLHLRYGNFQWFQRKCESKAIHHFMEGVKINQDPKATGKMENKLRGIAKARLSRNRDDPQALRILACLQELEGKRQPAGENSERGVNGRLSPSASLADE</sequence>
<dbReference type="PANTHER" id="PTHR10271">
    <property type="entry name" value="INTERFERON-INDUCED PROTEIN WITH TETRATRICOPEPTIDE REPEATS"/>
    <property type="match status" value="1"/>
</dbReference>
<keyword evidence="2" id="KW-0677">Repeat</keyword>
<dbReference type="InterPro" id="IPR019734">
    <property type="entry name" value="TPR_rpt"/>
</dbReference>
<dbReference type="SUPFAM" id="SSF48452">
    <property type="entry name" value="TPR-like"/>
    <property type="match status" value="3"/>
</dbReference>
<proteinExistence type="inferred from homology"/>
<dbReference type="Proteomes" id="UP000558488">
    <property type="component" value="Unassembled WGS sequence"/>
</dbReference>
<dbReference type="FunFam" id="1.25.40.10:FF:000036">
    <property type="entry name" value="interferon-induced protein with tetratricopeptide repeats 5"/>
    <property type="match status" value="1"/>
</dbReference>
<evidence type="ECO:0000256" key="2">
    <source>
        <dbReference type="ARBA" id="ARBA00022737"/>
    </source>
</evidence>
<dbReference type="InterPro" id="IPR011990">
    <property type="entry name" value="TPR-like_helical_dom_sf"/>
</dbReference>
<comment type="caution">
    <text evidence="9">The sequence shown here is derived from an EMBL/GenBank/DDBJ whole genome shotgun (WGS) entry which is preliminary data.</text>
</comment>
<keyword evidence="10" id="KW-1185">Reference proteome</keyword>
<evidence type="ECO:0000256" key="8">
    <source>
        <dbReference type="SAM" id="MobiDB-lite"/>
    </source>
</evidence>
<evidence type="ECO:0000313" key="10">
    <source>
        <dbReference type="Proteomes" id="UP000558488"/>
    </source>
</evidence>
<dbReference type="OrthoDB" id="10043504at2759"/>
<feature type="region of interest" description="Disordered" evidence="8">
    <location>
        <begin position="444"/>
        <end position="468"/>
    </location>
</feature>
<dbReference type="Pfam" id="PF13432">
    <property type="entry name" value="TPR_16"/>
    <property type="match status" value="1"/>
</dbReference>
<gene>
    <name evidence="9" type="ORF">mPipKuh1_006520</name>
</gene>
<keyword evidence="1" id="KW-0399">Innate immunity</keyword>
<keyword evidence="4" id="KW-0391">Immunity</keyword>
<dbReference type="GO" id="GO:0051607">
    <property type="term" value="P:defense response to virus"/>
    <property type="evidence" value="ECO:0007669"/>
    <property type="project" value="UniProtKB-KW"/>
</dbReference>
<name>A0A7J7VBH1_PIPKU</name>
<dbReference type="SMART" id="SM00028">
    <property type="entry name" value="TPR"/>
    <property type="match status" value="3"/>
</dbReference>
<reference evidence="9 10" key="1">
    <citation type="journal article" date="2020" name="Nature">
        <title>Six reference-quality genomes reveal evolution of bat adaptations.</title>
        <authorList>
            <person name="Jebb D."/>
            <person name="Huang Z."/>
            <person name="Pippel M."/>
            <person name="Hughes G.M."/>
            <person name="Lavrichenko K."/>
            <person name="Devanna P."/>
            <person name="Winkler S."/>
            <person name="Jermiin L.S."/>
            <person name="Skirmuntt E.C."/>
            <person name="Katzourakis A."/>
            <person name="Burkitt-Gray L."/>
            <person name="Ray D.A."/>
            <person name="Sullivan K.A.M."/>
            <person name="Roscito J.G."/>
            <person name="Kirilenko B.M."/>
            <person name="Davalos L.M."/>
            <person name="Corthals A.P."/>
            <person name="Power M.L."/>
            <person name="Jones G."/>
            <person name="Ransome R.D."/>
            <person name="Dechmann D.K.N."/>
            <person name="Locatelli A.G."/>
            <person name="Puechmaille S.J."/>
            <person name="Fedrigo O."/>
            <person name="Jarvis E.D."/>
            <person name="Hiller M."/>
            <person name="Vernes S.C."/>
            <person name="Myers E.W."/>
            <person name="Teeling E.C."/>
        </authorList>
    </citation>
    <scope>NUCLEOTIDE SEQUENCE [LARGE SCALE GENOMIC DNA]</scope>
    <source>
        <strain evidence="9">MPipKuh1</strain>
        <tissue evidence="9">Flight muscle</tissue>
    </source>
</reference>
<evidence type="ECO:0000256" key="4">
    <source>
        <dbReference type="ARBA" id="ARBA00022859"/>
    </source>
</evidence>
<evidence type="ECO:0000256" key="7">
    <source>
        <dbReference type="PROSITE-ProRule" id="PRU00339"/>
    </source>
</evidence>
<dbReference type="GO" id="GO:0005829">
    <property type="term" value="C:cytosol"/>
    <property type="evidence" value="ECO:0007669"/>
    <property type="project" value="TreeGrafter"/>
</dbReference>
<protein>
    <submittedName>
        <fullName evidence="9">Interferon induced protein with tetratricopeptide repeats 2</fullName>
    </submittedName>
</protein>
<dbReference type="Gene3D" id="1.25.40.10">
    <property type="entry name" value="Tetratricopeptide repeat domain"/>
    <property type="match status" value="3"/>
</dbReference>
<evidence type="ECO:0000313" key="9">
    <source>
        <dbReference type="EMBL" id="KAF6322371.1"/>
    </source>
</evidence>
<feature type="repeat" description="TPR" evidence="7">
    <location>
        <begin position="244"/>
        <end position="277"/>
    </location>
</feature>
<dbReference type="AlphaFoldDB" id="A0A7J7VBH1"/>
<accession>A0A7J7VBH1</accession>
<dbReference type="PROSITE" id="PS50005">
    <property type="entry name" value="TPR"/>
    <property type="match status" value="1"/>
</dbReference>